<accession>A0A8C6HQN1</accession>
<keyword evidence="2" id="KW-0472">Membrane</keyword>
<evidence type="ECO:0000256" key="1">
    <source>
        <dbReference type="SAM" id="MobiDB-lite"/>
    </source>
</evidence>
<dbReference type="Ensembl" id="ENSMSIT00000032436.1">
    <property type="protein sequence ID" value="ENSMSIP00000025715.1"/>
    <property type="gene ID" value="ENSMSIG00000021727.1"/>
</dbReference>
<name>A0A8C6HQN1_MUSSI</name>
<dbReference type="Proteomes" id="UP000694415">
    <property type="component" value="Unplaced"/>
</dbReference>
<keyword evidence="2" id="KW-0812">Transmembrane</keyword>
<reference evidence="3" key="2">
    <citation type="submission" date="2025-09" db="UniProtKB">
        <authorList>
            <consortium name="Ensembl"/>
        </authorList>
    </citation>
    <scope>IDENTIFICATION</scope>
</reference>
<sequence>MWEPYSRQAALRNHQAQGSSNQEGSRYPTGPLSSLWGADSVSPGKEAFVWPVTPVLFKIIYLRALQKYIGKRKKIKVL</sequence>
<protein>
    <submittedName>
        <fullName evidence="3">Uncharacterized protein</fullName>
    </submittedName>
</protein>
<dbReference type="AlphaFoldDB" id="A0A8C6HQN1"/>
<keyword evidence="2" id="KW-1133">Transmembrane helix</keyword>
<organism evidence="3 4">
    <name type="scientific">Mus spicilegus</name>
    <name type="common">Mound-building mouse</name>
    <dbReference type="NCBI Taxonomy" id="10103"/>
    <lineage>
        <taxon>Eukaryota</taxon>
        <taxon>Metazoa</taxon>
        <taxon>Chordata</taxon>
        <taxon>Craniata</taxon>
        <taxon>Vertebrata</taxon>
        <taxon>Euteleostomi</taxon>
        <taxon>Mammalia</taxon>
        <taxon>Eutheria</taxon>
        <taxon>Euarchontoglires</taxon>
        <taxon>Glires</taxon>
        <taxon>Rodentia</taxon>
        <taxon>Myomorpha</taxon>
        <taxon>Muroidea</taxon>
        <taxon>Muridae</taxon>
        <taxon>Murinae</taxon>
        <taxon>Mus</taxon>
        <taxon>Mus</taxon>
    </lineage>
</organism>
<reference evidence="3" key="1">
    <citation type="submission" date="2025-08" db="UniProtKB">
        <authorList>
            <consortium name="Ensembl"/>
        </authorList>
    </citation>
    <scope>IDENTIFICATION</scope>
</reference>
<proteinExistence type="predicted"/>
<evidence type="ECO:0000313" key="3">
    <source>
        <dbReference type="Ensembl" id="ENSMSIP00000025715.1"/>
    </source>
</evidence>
<dbReference type="GeneTree" id="ENSGT01140000286706"/>
<evidence type="ECO:0000313" key="4">
    <source>
        <dbReference type="Proteomes" id="UP000694415"/>
    </source>
</evidence>
<keyword evidence="4" id="KW-1185">Reference proteome</keyword>
<evidence type="ECO:0000256" key="2">
    <source>
        <dbReference type="SAM" id="Phobius"/>
    </source>
</evidence>
<feature type="transmembrane region" description="Helical" evidence="2">
    <location>
        <begin position="47"/>
        <end position="65"/>
    </location>
</feature>
<feature type="region of interest" description="Disordered" evidence="1">
    <location>
        <begin position="1"/>
        <end position="30"/>
    </location>
</feature>
<feature type="compositionally biased region" description="Polar residues" evidence="1">
    <location>
        <begin position="14"/>
        <end position="24"/>
    </location>
</feature>